<feature type="signal peptide" evidence="2">
    <location>
        <begin position="1"/>
        <end position="23"/>
    </location>
</feature>
<sequence>MARIMSVCLFITITAAVPSPVWAATRASKSIRTSSQTFLGMTGVDEPPGMTPSRLSQPPMTPPAWRSMSSFSGMDISSSTVHGVFT</sequence>
<feature type="region of interest" description="Disordered" evidence="1">
    <location>
        <begin position="39"/>
        <end position="67"/>
    </location>
</feature>
<keyword evidence="2" id="KW-0732">Signal</keyword>
<proteinExistence type="predicted"/>
<evidence type="ECO:0000313" key="3">
    <source>
        <dbReference type="EMBL" id="MXU85391.1"/>
    </source>
</evidence>
<evidence type="ECO:0000256" key="1">
    <source>
        <dbReference type="SAM" id="MobiDB-lite"/>
    </source>
</evidence>
<reference evidence="3" key="1">
    <citation type="submission" date="2019-12" db="EMBL/GenBank/DDBJ databases">
        <title>An insight into the sialome of adult female Ixodes ricinus ticks feeding for 6 days.</title>
        <authorList>
            <person name="Perner J."/>
            <person name="Ribeiro J.M.C."/>
        </authorList>
    </citation>
    <scope>NUCLEOTIDE SEQUENCE</scope>
    <source>
        <strain evidence="3">Semi-engorged</strain>
        <tissue evidence="3">Salivary glands</tissue>
    </source>
</reference>
<organism evidence="3">
    <name type="scientific">Ixodes ricinus</name>
    <name type="common">Common tick</name>
    <name type="synonym">Acarus ricinus</name>
    <dbReference type="NCBI Taxonomy" id="34613"/>
    <lineage>
        <taxon>Eukaryota</taxon>
        <taxon>Metazoa</taxon>
        <taxon>Ecdysozoa</taxon>
        <taxon>Arthropoda</taxon>
        <taxon>Chelicerata</taxon>
        <taxon>Arachnida</taxon>
        <taxon>Acari</taxon>
        <taxon>Parasitiformes</taxon>
        <taxon>Ixodida</taxon>
        <taxon>Ixodoidea</taxon>
        <taxon>Ixodidae</taxon>
        <taxon>Ixodinae</taxon>
        <taxon>Ixodes</taxon>
    </lineage>
</organism>
<feature type="chain" id="PRO_5025471417" evidence="2">
    <location>
        <begin position="24"/>
        <end position="86"/>
    </location>
</feature>
<evidence type="ECO:0000256" key="2">
    <source>
        <dbReference type="SAM" id="SignalP"/>
    </source>
</evidence>
<protein>
    <submittedName>
        <fullName evidence="3">Putative secreted protein</fullName>
    </submittedName>
</protein>
<accession>A0A6B0U4Y6</accession>
<dbReference type="AlphaFoldDB" id="A0A6B0U4Y6"/>
<name>A0A6B0U4Y6_IXORI</name>
<dbReference type="EMBL" id="GIFC01003308">
    <property type="protein sequence ID" value="MXU85391.1"/>
    <property type="molecule type" value="Transcribed_RNA"/>
</dbReference>